<feature type="region of interest" description="Disordered" evidence="1">
    <location>
        <begin position="1"/>
        <end position="77"/>
    </location>
</feature>
<protein>
    <submittedName>
        <fullName evidence="2">Uncharacterized protein</fullName>
    </submittedName>
</protein>
<feature type="compositionally biased region" description="Low complexity" evidence="1">
    <location>
        <begin position="33"/>
        <end position="48"/>
    </location>
</feature>
<feature type="compositionally biased region" description="Basic and acidic residues" evidence="1">
    <location>
        <begin position="11"/>
        <end position="32"/>
    </location>
</feature>
<keyword evidence="3" id="KW-1185">Reference proteome</keyword>
<proteinExistence type="predicted"/>
<dbReference type="EMBL" id="JBHFFA010000002">
    <property type="protein sequence ID" value="KAL2642286.1"/>
    <property type="molecule type" value="Genomic_DNA"/>
</dbReference>
<gene>
    <name evidence="2" type="ORF">R1flu_009873</name>
</gene>
<dbReference type="Proteomes" id="UP001605036">
    <property type="component" value="Unassembled WGS sequence"/>
</dbReference>
<evidence type="ECO:0000313" key="2">
    <source>
        <dbReference type="EMBL" id="KAL2642286.1"/>
    </source>
</evidence>
<evidence type="ECO:0000256" key="1">
    <source>
        <dbReference type="SAM" id="MobiDB-lite"/>
    </source>
</evidence>
<evidence type="ECO:0000313" key="3">
    <source>
        <dbReference type="Proteomes" id="UP001605036"/>
    </source>
</evidence>
<reference evidence="2 3" key="1">
    <citation type="submission" date="2024-09" db="EMBL/GenBank/DDBJ databases">
        <title>Chromosome-scale assembly of Riccia fluitans.</title>
        <authorList>
            <person name="Paukszto L."/>
            <person name="Sawicki J."/>
            <person name="Karawczyk K."/>
            <person name="Piernik-Szablinska J."/>
            <person name="Szczecinska M."/>
            <person name="Mazdziarz M."/>
        </authorList>
    </citation>
    <scope>NUCLEOTIDE SEQUENCE [LARGE SCALE GENOMIC DNA]</scope>
    <source>
        <strain evidence="2">Rf_01</strain>
        <tissue evidence="2">Aerial parts of the thallus</tissue>
    </source>
</reference>
<sequence>MSESMLAEQVEGQRQKVKEDIESEDKKIRAGEEMGTGYEESSEEGGFSPQSNVTSDVGTLPVQPETPFKPVKPKDDSDVTLEELRASKLNQNASADDVKAPGIFQRVMEEVDAVTDKLHHAEKPLYEVRSSYPIAGLHAW</sequence>
<name>A0ABD1Z3P7_9MARC</name>
<dbReference type="AlphaFoldDB" id="A0ABD1Z3P7"/>
<comment type="caution">
    <text evidence="2">The sequence shown here is derived from an EMBL/GenBank/DDBJ whole genome shotgun (WGS) entry which is preliminary data.</text>
</comment>
<accession>A0ABD1Z3P7</accession>
<organism evidence="2 3">
    <name type="scientific">Riccia fluitans</name>
    <dbReference type="NCBI Taxonomy" id="41844"/>
    <lineage>
        <taxon>Eukaryota</taxon>
        <taxon>Viridiplantae</taxon>
        <taxon>Streptophyta</taxon>
        <taxon>Embryophyta</taxon>
        <taxon>Marchantiophyta</taxon>
        <taxon>Marchantiopsida</taxon>
        <taxon>Marchantiidae</taxon>
        <taxon>Marchantiales</taxon>
        <taxon>Ricciaceae</taxon>
        <taxon>Riccia</taxon>
    </lineage>
</organism>